<proteinExistence type="predicted"/>
<keyword evidence="3" id="KW-1185">Reference proteome</keyword>
<reference evidence="2" key="1">
    <citation type="journal article" date="2012" name="Nature">
        <title>The tomato genome sequence provides insights into fleshy fruit evolution.</title>
        <authorList>
            <consortium name="Tomato Genome Consortium"/>
        </authorList>
    </citation>
    <scope>NUCLEOTIDE SEQUENCE [LARGE SCALE GENOMIC DNA]</scope>
    <source>
        <strain evidence="2">cv. Heinz 1706</strain>
    </source>
</reference>
<feature type="domain" description="Ycf2 N-terminal" evidence="1">
    <location>
        <begin position="2"/>
        <end position="71"/>
    </location>
</feature>
<dbReference type="Proteomes" id="UP000004994">
    <property type="component" value="Chromosome 12"/>
</dbReference>
<organism evidence="2">
    <name type="scientific">Solanum lycopersicum</name>
    <name type="common">Tomato</name>
    <name type="synonym">Lycopersicon esculentum</name>
    <dbReference type="NCBI Taxonomy" id="4081"/>
    <lineage>
        <taxon>Eukaryota</taxon>
        <taxon>Viridiplantae</taxon>
        <taxon>Streptophyta</taxon>
        <taxon>Embryophyta</taxon>
        <taxon>Tracheophyta</taxon>
        <taxon>Spermatophyta</taxon>
        <taxon>Magnoliopsida</taxon>
        <taxon>eudicotyledons</taxon>
        <taxon>Gunneridae</taxon>
        <taxon>Pentapetalae</taxon>
        <taxon>asterids</taxon>
        <taxon>lamiids</taxon>
        <taxon>Solanales</taxon>
        <taxon>Solanaceae</taxon>
        <taxon>Solanoideae</taxon>
        <taxon>Solaneae</taxon>
        <taxon>Solanum</taxon>
        <taxon>Solanum subgen. Lycopersicon</taxon>
    </lineage>
</organism>
<dbReference type="Gramene" id="Solyc12g035780.1.1">
    <property type="protein sequence ID" value="Solyc12g035780.1.1.1"/>
    <property type="gene ID" value="Solyc12g035780.1"/>
</dbReference>
<evidence type="ECO:0000259" key="1">
    <source>
        <dbReference type="Pfam" id="PF05695"/>
    </source>
</evidence>
<dbReference type="InterPro" id="IPR056777">
    <property type="entry name" value="Ycf2_N"/>
</dbReference>
<name>A0A3Q7J7K5_SOLLC</name>
<accession>A0A3Q7J7K5</accession>
<evidence type="ECO:0000313" key="3">
    <source>
        <dbReference type="Proteomes" id="UP000004994"/>
    </source>
</evidence>
<reference evidence="2" key="2">
    <citation type="submission" date="2019-01" db="UniProtKB">
        <authorList>
            <consortium name="EnsemblPlants"/>
        </authorList>
    </citation>
    <scope>IDENTIFICATION</scope>
    <source>
        <strain evidence="2">cv. Heinz 1706</strain>
    </source>
</reference>
<dbReference type="EnsemblPlants" id="Solyc12g035780.1.1">
    <property type="protein sequence ID" value="Solyc12g035780.1.1.1"/>
    <property type="gene ID" value="Solyc12g035780.1"/>
</dbReference>
<dbReference type="InParanoid" id="A0A3Q7J7K5"/>
<evidence type="ECO:0000313" key="2">
    <source>
        <dbReference type="EnsemblPlants" id="Solyc12g035780.1.1.1"/>
    </source>
</evidence>
<sequence length="71" mass="8314">MKKCVWISCGNDLDDPKQKIVVFASNNIMEEVNQYILIRNLIQIQYSTYGCIGNVMNRFLLMNRSDGNFEY</sequence>
<dbReference type="PaxDb" id="4081-Solyc12g035780.1.1"/>
<dbReference type="AlphaFoldDB" id="A0A3Q7J7K5"/>
<protein>
    <recommendedName>
        <fullName evidence="1">Ycf2 N-terminal domain-containing protein</fullName>
    </recommendedName>
</protein>
<dbReference type="Pfam" id="PF05695">
    <property type="entry name" value="Ycf2"/>
    <property type="match status" value="1"/>
</dbReference>